<dbReference type="Pfam" id="PF04234">
    <property type="entry name" value="CopC"/>
    <property type="match status" value="1"/>
</dbReference>
<dbReference type="STRING" id="369723.Strop_2591"/>
<evidence type="ECO:0000256" key="4">
    <source>
        <dbReference type="ARBA" id="ARBA00023008"/>
    </source>
</evidence>
<reference evidence="10" key="1">
    <citation type="journal article" date="2007" name="Proc. Natl. Acad. Sci. U.S.A.">
        <title>Genome sequencing reveals complex secondary metabolome in the marine actinomycete Salinispora tropica.</title>
        <authorList>
            <person name="Udwary D.W."/>
            <person name="Zeigler L."/>
            <person name="Asolkar R.N."/>
            <person name="Singan V."/>
            <person name="Lapidus A."/>
            <person name="Fenical W."/>
            <person name="Jensen P.R."/>
            <person name="Moore B.S."/>
        </authorList>
    </citation>
    <scope>NUCLEOTIDE SEQUENCE [LARGE SCALE GENOMIC DNA]</scope>
    <source>
        <strain evidence="10">ATCC BAA-916 / DSM 44818 / CNB-440</strain>
    </source>
</reference>
<dbReference type="RefSeq" id="WP_012013816.1">
    <property type="nucleotide sequence ID" value="NC_009380.1"/>
</dbReference>
<dbReference type="GO" id="GO:0005507">
    <property type="term" value="F:copper ion binding"/>
    <property type="evidence" value="ECO:0007669"/>
    <property type="project" value="InterPro"/>
</dbReference>
<name>A4X835_SALTO</name>
<evidence type="ECO:0000256" key="3">
    <source>
        <dbReference type="ARBA" id="ARBA00022729"/>
    </source>
</evidence>
<sequence>MRTSTRPRPAGFLAAVLTAAALLLVPASPAAAHNSLKATTPAKDAELDAAPTEITLEFLQRLDPAFTTIILSDAAEQKVPTSEPVVTGTKGTIGIEGTLANGTYTVAYRVVSADGHPVQGSYAFTVADPAGTEAPVPSPPATTPTEPALASPAAATGDDGGGGGGGIGAPAVVGGGILLVLIAGALVLLRRRRGTT</sequence>
<feature type="region of interest" description="Disordered" evidence="5">
    <location>
        <begin position="130"/>
        <end position="162"/>
    </location>
</feature>
<evidence type="ECO:0000256" key="6">
    <source>
        <dbReference type="SAM" id="Phobius"/>
    </source>
</evidence>
<dbReference type="Gene3D" id="2.60.40.1220">
    <property type="match status" value="1"/>
</dbReference>
<keyword evidence="6" id="KW-1133">Transmembrane helix</keyword>
<evidence type="ECO:0000256" key="7">
    <source>
        <dbReference type="SAM" id="SignalP"/>
    </source>
</evidence>
<feature type="domain" description="CopC" evidence="8">
    <location>
        <begin position="33"/>
        <end position="126"/>
    </location>
</feature>
<dbReference type="GO" id="GO:0006825">
    <property type="term" value="P:copper ion transport"/>
    <property type="evidence" value="ECO:0007669"/>
    <property type="project" value="InterPro"/>
</dbReference>
<dbReference type="PATRIC" id="fig|369723.5.peg.2668"/>
<dbReference type="PANTHER" id="PTHR34820">
    <property type="entry name" value="INNER MEMBRANE PROTEIN YEBZ"/>
    <property type="match status" value="1"/>
</dbReference>
<keyword evidence="6" id="KW-0472">Membrane</keyword>
<dbReference type="eggNOG" id="COG2372">
    <property type="taxonomic scope" value="Bacteria"/>
</dbReference>
<gene>
    <name evidence="9" type="ordered locus">Strop_2591</name>
</gene>
<dbReference type="AlphaFoldDB" id="A4X835"/>
<feature type="signal peptide" evidence="7">
    <location>
        <begin position="1"/>
        <end position="32"/>
    </location>
</feature>
<evidence type="ECO:0000313" key="10">
    <source>
        <dbReference type="Proteomes" id="UP000000235"/>
    </source>
</evidence>
<dbReference type="GO" id="GO:0005886">
    <property type="term" value="C:plasma membrane"/>
    <property type="evidence" value="ECO:0007669"/>
    <property type="project" value="TreeGrafter"/>
</dbReference>
<organism evidence="9 10">
    <name type="scientific">Salinispora tropica (strain ATCC BAA-916 / DSM 44818 / JCM 13857 / NBRC 105044 / CNB-440)</name>
    <dbReference type="NCBI Taxonomy" id="369723"/>
    <lineage>
        <taxon>Bacteria</taxon>
        <taxon>Bacillati</taxon>
        <taxon>Actinomycetota</taxon>
        <taxon>Actinomycetes</taxon>
        <taxon>Micromonosporales</taxon>
        <taxon>Micromonosporaceae</taxon>
        <taxon>Salinispora</taxon>
    </lineage>
</organism>
<dbReference type="PANTHER" id="PTHR34820:SF4">
    <property type="entry name" value="INNER MEMBRANE PROTEIN YEBZ"/>
    <property type="match status" value="1"/>
</dbReference>
<feature type="transmembrane region" description="Helical" evidence="6">
    <location>
        <begin position="167"/>
        <end position="189"/>
    </location>
</feature>
<dbReference type="EMBL" id="CP000667">
    <property type="protein sequence ID" value="ABP55035.1"/>
    <property type="molecule type" value="Genomic_DNA"/>
</dbReference>
<proteinExistence type="predicted"/>
<dbReference type="GO" id="GO:0042597">
    <property type="term" value="C:periplasmic space"/>
    <property type="evidence" value="ECO:0007669"/>
    <property type="project" value="InterPro"/>
</dbReference>
<evidence type="ECO:0000259" key="8">
    <source>
        <dbReference type="Pfam" id="PF04234"/>
    </source>
</evidence>
<feature type="compositionally biased region" description="Low complexity" evidence="5">
    <location>
        <begin position="143"/>
        <end position="156"/>
    </location>
</feature>
<keyword evidence="4" id="KW-0186">Copper</keyword>
<keyword evidence="3 7" id="KW-0732">Signal</keyword>
<dbReference type="Proteomes" id="UP000000235">
    <property type="component" value="Chromosome"/>
</dbReference>
<dbReference type="SUPFAM" id="SSF81296">
    <property type="entry name" value="E set domains"/>
    <property type="match status" value="1"/>
</dbReference>
<dbReference type="InterPro" id="IPR007348">
    <property type="entry name" value="CopC_dom"/>
</dbReference>
<dbReference type="InterPro" id="IPR014756">
    <property type="entry name" value="Ig_E-set"/>
</dbReference>
<protein>
    <submittedName>
        <fullName evidence="9">Copper resistance protein CopC</fullName>
    </submittedName>
</protein>
<keyword evidence="6" id="KW-0812">Transmembrane</keyword>
<dbReference type="GO" id="GO:0030313">
    <property type="term" value="C:cell envelope"/>
    <property type="evidence" value="ECO:0007669"/>
    <property type="project" value="UniProtKB-SubCell"/>
</dbReference>
<evidence type="ECO:0000256" key="2">
    <source>
        <dbReference type="ARBA" id="ARBA00022723"/>
    </source>
</evidence>
<dbReference type="CDD" id="cd12087">
    <property type="entry name" value="TM_EGFR-like"/>
    <property type="match status" value="1"/>
</dbReference>
<accession>A4X835</accession>
<evidence type="ECO:0000256" key="5">
    <source>
        <dbReference type="SAM" id="MobiDB-lite"/>
    </source>
</evidence>
<dbReference type="InterPro" id="IPR014755">
    <property type="entry name" value="Cu-Rt/internalin_Ig-like"/>
</dbReference>
<evidence type="ECO:0000256" key="1">
    <source>
        <dbReference type="ARBA" id="ARBA00004196"/>
    </source>
</evidence>
<feature type="chain" id="PRO_5002674852" evidence="7">
    <location>
        <begin position="33"/>
        <end position="196"/>
    </location>
</feature>
<keyword evidence="2" id="KW-0479">Metal-binding</keyword>
<comment type="subcellular location">
    <subcellularLocation>
        <location evidence="1">Cell envelope</location>
    </subcellularLocation>
</comment>
<dbReference type="KEGG" id="stp:Strop_2591"/>
<evidence type="ECO:0000313" key="9">
    <source>
        <dbReference type="EMBL" id="ABP55035.1"/>
    </source>
</evidence>
<dbReference type="InterPro" id="IPR032694">
    <property type="entry name" value="CopC/D"/>
</dbReference>
<keyword evidence="10" id="KW-1185">Reference proteome</keyword>
<dbReference type="HOGENOM" id="CLU_087859_0_0_11"/>
<dbReference type="GO" id="GO:0046688">
    <property type="term" value="P:response to copper ion"/>
    <property type="evidence" value="ECO:0007669"/>
    <property type="project" value="InterPro"/>
</dbReference>